<dbReference type="GO" id="GO:0004673">
    <property type="term" value="F:protein histidine kinase activity"/>
    <property type="evidence" value="ECO:0007669"/>
    <property type="project" value="UniProtKB-EC"/>
</dbReference>
<dbReference type="PROSITE" id="PS50113">
    <property type="entry name" value="PAC"/>
    <property type="match status" value="2"/>
</dbReference>
<dbReference type="InterPro" id="IPR005467">
    <property type="entry name" value="His_kinase_dom"/>
</dbReference>
<comment type="caution">
    <text evidence="13">The sequence shown here is derived from an EMBL/GenBank/DDBJ whole genome shotgun (WGS) entry which is preliminary data.</text>
</comment>
<dbReference type="Gene3D" id="1.10.287.130">
    <property type="match status" value="1"/>
</dbReference>
<dbReference type="SMART" id="SM00387">
    <property type="entry name" value="HATPase_c"/>
    <property type="match status" value="1"/>
</dbReference>
<dbReference type="CDD" id="cd00130">
    <property type="entry name" value="PAS"/>
    <property type="match status" value="2"/>
</dbReference>
<dbReference type="Gene3D" id="3.30.565.10">
    <property type="entry name" value="Histidine kinase-like ATPase, C-terminal domain"/>
    <property type="match status" value="1"/>
</dbReference>
<keyword evidence="5" id="KW-0547">Nucleotide-binding</keyword>
<dbReference type="InterPro" id="IPR035965">
    <property type="entry name" value="PAS-like_dom_sf"/>
</dbReference>
<dbReference type="PROSITE" id="PS50109">
    <property type="entry name" value="HIS_KIN"/>
    <property type="match status" value="1"/>
</dbReference>
<comment type="catalytic activity">
    <reaction evidence="1">
        <text>ATP + protein L-histidine = ADP + protein N-phospho-L-histidine.</text>
        <dbReference type="EC" id="2.7.13.3"/>
    </reaction>
</comment>
<keyword evidence="4" id="KW-0808">Transferase</keyword>
<dbReference type="InterPro" id="IPR003594">
    <property type="entry name" value="HATPase_dom"/>
</dbReference>
<feature type="domain" description="PAS" evidence="11">
    <location>
        <begin position="606"/>
        <end position="651"/>
    </location>
</feature>
<keyword evidence="9" id="KW-0472">Membrane</keyword>
<accession>A0A7C9IM25</accession>
<evidence type="ECO:0000256" key="2">
    <source>
        <dbReference type="ARBA" id="ARBA00012438"/>
    </source>
</evidence>
<dbReference type="InterPro" id="IPR000700">
    <property type="entry name" value="PAS-assoc_C"/>
</dbReference>
<reference evidence="13 14" key="1">
    <citation type="submission" date="2020-01" db="EMBL/GenBank/DDBJ databases">
        <title>Genome sequence of Desulfovibrio aerotolerans DSM 16695(T).</title>
        <authorList>
            <person name="Karnachuk O."/>
            <person name="Avakyan M."/>
            <person name="Mardanov A."/>
            <person name="Kadnikov V."/>
            <person name="Ravin N."/>
        </authorList>
    </citation>
    <scope>NUCLEOTIDE SEQUENCE [LARGE SCALE GENOMIC DNA]</scope>
    <source>
        <strain evidence="13 14">DSM 16695</strain>
    </source>
</reference>
<feature type="domain" description="Histidine kinase" evidence="10">
    <location>
        <begin position="745"/>
        <end position="999"/>
    </location>
</feature>
<keyword evidence="9" id="KW-1133">Transmembrane helix</keyword>
<dbReference type="PANTHER" id="PTHR43065">
    <property type="entry name" value="SENSOR HISTIDINE KINASE"/>
    <property type="match status" value="1"/>
</dbReference>
<dbReference type="Proteomes" id="UP000482487">
    <property type="component" value="Unassembled WGS sequence"/>
</dbReference>
<name>A0A7C9IM25_9BACT</name>
<evidence type="ECO:0000256" key="7">
    <source>
        <dbReference type="ARBA" id="ARBA00022840"/>
    </source>
</evidence>
<dbReference type="NCBIfam" id="TIGR00229">
    <property type="entry name" value="sensory_box"/>
    <property type="match status" value="1"/>
</dbReference>
<dbReference type="Pfam" id="PF00989">
    <property type="entry name" value="PAS"/>
    <property type="match status" value="1"/>
</dbReference>
<dbReference type="SUPFAM" id="SSF55874">
    <property type="entry name" value="ATPase domain of HSP90 chaperone/DNA topoisomerase II/histidine kinase"/>
    <property type="match status" value="1"/>
</dbReference>
<proteinExistence type="predicted"/>
<evidence type="ECO:0000259" key="10">
    <source>
        <dbReference type="PROSITE" id="PS50109"/>
    </source>
</evidence>
<keyword evidence="7" id="KW-0067">ATP-binding</keyword>
<dbReference type="GO" id="GO:0005524">
    <property type="term" value="F:ATP binding"/>
    <property type="evidence" value="ECO:0007669"/>
    <property type="project" value="UniProtKB-KW"/>
</dbReference>
<evidence type="ECO:0000256" key="3">
    <source>
        <dbReference type="ARBA" id="ARBA00022553"/>
    </source>
</evidence>
<keyword evidence="14" id="KW-1185">Reference proteome</keyword>
<keyword evidence="9" id="KW-0812">Transmembrane</keyword>
<evidence type="ECO:0000313" key="14">
    <source>
        <dbReference type="Proteomes" id="UP000482487"/>
    </source>
</evidence>
<dbReference type="SUPFAM" id="SSF55785">
    <property type="entry name" value="PYP-like sensor domain (PAS domain)"/>
    <property type="match status" value="3"/>
</dbReference>
<dbReference type="Gene3D" id="2.10.70.100">
    <property type="match status" value="1"/>
</dbReference>
<keyword evidence="8" id="KW-0902">Two-component regulatory system</keyword>
<evidence type="ECO:0000259" key="11">
    <source>
        <dbReference type="PROSITE" id="PS50112"/>
    </source>
</evidence>
<evidence type="ECO:0000256" key="4">
    <source>
        <dbReference type="ARBA" id="ARBA00022679"/>
    </source>
</evidence>
<keyword evidence="6" id="KW-0418">Kinase</keyword>
<dbReference type="Gene3D" id="3.30.450.20">
    <property type="entry name" value="PAS domain"/>
    <property type="match status" value="5"/>
</dbReference>
<dbReference type="SMART" id="SM00091">
    <property type="entry name" value="PAS"/>
    <property type="match status" value="3"/>
</dbReference>
<evidence type="ECO:0000256" key="9">
    <source>
        <dbReference type="SAM" id="Phobius"/>
    </source>
</evidence>
<organism evidence="13 14">
    <name type="scientific">Solidesulfovibrio aerotolerans</name>
    <dbReference type="NCBI Taxonomy" id="295255"/>
    <lineage>
        <taxon>Bacteria</taxon>
        <taxon>Pseudomonadati</taxon>
        <taxon>Thermodesulfobacteriota</taxon>
        <taxon>Desulfovibrionia</taxon>
        <taxon>Desulfovibrionales</taxon>
        <taxon>Desulfovibrionaceae</taxon>
        <taxon>Solidesulfovibrio</taxon>
    </lineage>
</organism>
<evidence type="ECO:0000259" key="12">
    <source>
        <dbReference type="PROSITE" id="PS50113"/>
    </source>
</evidence>
<dbReference type="PROSITE" id="PS50112">
    <property type="entry name" value="PAS"/>
    <property type="match status" value="1"/>
</dbReference>
<dbReference type="InterPro" id="IPR000014">
    <property type="entry name" value="PAS"/>
</dbReference>
<feature type="transmembrane region" description="Helical" evidence="9">
    <location>
        <begin position="294"/>
        <end position="314"/>
    </location>
</feature>
<dbReference type="EC" id="2.7.13.3" evidence="2"/>
<dbReference type="PRINTS" id="PR00344">
    <property type="entry name" value="BCTRLSENSOR"/>
</dbReference>
<dbReference type="InterPro" id="IPR004358">
    <property type="entry name" value="Sig_transdc_His_kin-like_C"/>
</dbReference>
<dbReference type="Pfam" id="PF02518">
    <property type="entry name" value="HATPase_c"/>
    <property type="match status" value="1"/>
</dbReference>
<feature type="domain" description="PAC" evidence="12">
    <location>
        <begin position="680"/>
        <end position="732"/>
    </location>
</feature>
<dbReference type="RefSeq" id="WP_160961739.1">
    <property type="nucleotide sequence ID" value="NZ_WVUD01000024.1"/>
</dbReference>
<sequence>MNKSNTPKKHVFDLYFMQNNAVAICYGISSLIVALLFVGIFLKCIIEKQLDVSAAYRDTSNIARAVEEHAIRTFEQASLLAMSIRFRYEQEDTLDLNSLAKVDPQAMSIFQQLAIINEHGIVSGSSIPGFAPVDLSEREHFKVHLLNPGAGLFVSKPVLGKVSGKWSIQLTTRLTRADKSFAGVVVVSLDPFYLSSFYKDIDIGPNGRITLIGQDDVIRAQKNMNESTFGAIIDDEMVRYLRDNNWDHVNFEANDTNSGIKMLCTYKAVEGFPLSVLISIPENDALSGFYTRRAGYIAFVTCLSILVFILAAWMSRVFRALRDNSDRLRIVFDNSPVGIMHLGSDGTVIDCNEKFSHQMGAPISTILGFNAANKSGVNLRSCINNALYGNIEIYEGPYTSTVGHKESYFRMIFNPVSLTNSPNDVIVTSEDISERIHAQENLRVTTERLQLATQSSGIGIWDYNIENNVLIWDDMMYKIYGINNTSASLTIEEWQSNVHPDDLQFCMSSVERAIRGEEELSIDFRIIWKSDNSIHYLRANALVNRKESGLAHRIIGINLDITARKTAELALQEAYAETEKQVASRTQELARANELLQTEIIERKQAHCEINQILSSISAIIIGVDQRGMVVRWNAAAENIFGLTLQESIGKPFHSLPIPWDWEALMKGVALTRSELKPQRLYNLWYEHGEGYDGYFVITIGPLWNENGGADGILILGDDISELKSLEIQLAQAAKLEAIGQLAAGIAHEINTPTQYVGDSVMFLKDAYADLGQLLTQVEELSRLPSPCGEEVAASLSLMLEEIEVDFLREEIPKTISRIDEGIGRIAAIVLAMKRFSYTSGDEKKAVDIREAIENTLVISRNEWKYVAEATTDFDPELPPVMCLAGDINQVFLNIIVNAAHAIGDVVRESNSLGCIAISTRKDGDFAVIIIKDTGTGIPKEVGSKVFNLFFTTKEVGKGTGQGLAIAYDIVVNKHNGSITFESEAGQGTTFIIRLPLAG</sequence>
<dbReference type="CDD" id="cd12914">
    <property type="entry name" value="PDC1_DGC_like"/>
    <property type="match status" value="1"/>
</dbReference>
<dbReference type="InterPro" id="IPR036890">
    <property type="entry name" value="HATPase_C_sf"/>
</dbReference>
<dbReference type="OrthoDB" id="9769169at2"/>
<dbReference type="AlphaFoldDB" id="A0A7C9IM25"/>
<feature type="domain" description="PAC" evidence="12">
    <location>
        <begin position="520"/>
        <end position="573"/>
    </location>
</feature>
<dbReference type="InterPro" id="IPR013767">
    <property type="entry name" value="PAS_fold"/>
</dbReference>
<dbReference type="Pfam" id="PF13188">
    <property type="entry name" value="PAS_8"/>
    <property type="match status" value="1"/>
</dbReference>
<dbReference type="GO" id="GO:0006355">
    <property type="term" value="P:regulation of DNA-templated transcription"/>
    <property type="evidence" value="ECO:0007669"/>
    <property type="project" value="InterPro"/>
</dbReference>
<protein>
    <recommendedName>
        <fullName evidence="2">histidine kinase</fullName>
        <ecNumber evidence="2">2.7.13.3</ecNumber>
    </recommendedName>
</protein>
<dbReference type="CDD" id="cd18774">
    <property type="entry name" value="PDC2_HK_sensor"/>
    <property type="match status" value="1"/>
</dbReference>
<dbReference type="Pfam" id="PF08447">
    <property type="entry name" value="PAS_3"/>
    <property type="match status" value="1"/>
</dbReference>
<evidence type="ECO:0000256" key="8">
    <source>
        <dbReference type="ARBA" id="ARBA00023012"/>
    </source>
</evidence>
<dbReference type="PANTHER" id="PTHR43065:SF46">
    <property type="entry name" value="C4-DICARBOXYLATE TRANSPORT SENSOR PROTEIN DCTB"/>
    <property type="match status" value="1"/>
</dbReference>
<evidence type="ECO:0000313" key="13">
    <source>
        <dbReference type="EMBL" id="MYL84065.1"/>
    </source>
</evidence>
<keyword evidence="3" id="KW-0597">Phosphoprotein</keyword>
<dbReference type="EMBL" id="WVUD01000024">
    <property type="protein sequence ID" value="MYL84065.1"/>
    <property type="molecule type" value="Genomic_DNA"/>
</dbReference>
<dbReference type="GO" id="GO:0000160">
    <property type="term" value="P:phosphorelay signal transduction system"/>
    <property type="evidence" value="ECO:0007669"/>
    <property type="project" value="UniProtKB-KW"/>
</dbReference>
<evidence type="ECO:0000256" key="6">
    <source>
        <dbReference type="ARBA" id="ARBA00022777"/>
    </source>
</evidence>
<evidence type="ECO:0000256" key="1">
    <source>
        <dbReference type="ARBA" id="ARBA00000085"/>
    </source>
</evidence>
<feature type="transmembrane region" description="Helical" evidence="9">
    <location>
        <begin position="20"/>
        <end position="42"/>
    </location>
</feature>
<dbReference type="InterPro" id="IPR013655">
    <property type="entry name" value="PAS_fold_3"/>
</dbReference>
<gene>
    <name evidence="13" type="ORF">GTA51_13095</name>
</gene>
<evidence type="ECO:0000256" key="5">
    <source>
        <dbReference type="ARBA" id="ARBA00022741"/>
    </source>
</evidence>